<organism evidence="1 2">
    <name type="scientific">Flectobacillus roseus</name>
    <dbReference type="NCBI Taxonomy" id="502259"/>
    <lineage>
        <taxon>Bacteria</taxon>
        <taxon>Pseudomonadati</taxon>
        <taxon>Bacteroidota</taxon>
        <taxon>Cytophagia</taxon>
        <taxon>Cytophagales</taxon>
        <taxon>Flectobacillaceae</taxon>
        <taxon>Flectobacillus</taxon>
    </lineage>
</organism>
<evidence type="ECO:0000313" key="1">
    <source>
        <dbReference type="EMBL" id="MDI9859479.1"/>
    </source>
</evidence>
<sequence>MRNLEKDWLTAGLIDFEYKKYLLLAYLQSVKTNFKEKKLYPDLSDLQRHYEYSMYFKDGLQQMAKNFPKRIKGLDSDALQVNYEEVKQPENEVISEMQSIMEYALPKFKYSIEEGKELLSKVEKGISIAPIGVLPLYKNEGYLFLYEPCIQETRIYQFNLTIFENNHEKCRGLKTFYVDTVRRSMANTFENMKIDLVKKYRHLPNPATFLVESSSILPLEETFLPIAQRKVVEMVSAA</sequence>
<keyword evidence="2" id="KW-1185">Reference proteome</keyword>
<dbReference type="EMBL" id="JASHIF010000008">
    <property type="protein sequence ID" value="MDI9859479.1"/>
    <property type="molecule type" value="Genomic_DNA"/>
</dbReference>
<evidence type="ECO:0000313" key="2">
    <source>
        <dbReference type="Proteomes" id="UP001236507"/>
    </source>
</evidence>
<reference evidence="1 2" key="1">
    <citation type="submission" date="2023-05" db="EMBL/GenBank/DDBJ databases">
        <title>Novel species of genus Flectobacillus isolated from stream in China.</title>
        <authorList>
            <person name="Lu H."/>
        </authorList>
    </citation>
    <scope>NUCLEOTIDE SEQUENCE [LARGE SCALE GENOMIC DNA]</scope>
    <source>
        <strain evidence="1 2">KCTC 42575</strain>
    </source>
</reference>
<accession>A0ABT6Y7L9</accession>
<protein>
    <submittedName>
        <fullName evidence="1">Uncharacterized protein</fullName>
    </submittedName>
</protein>
<name>A0ABT6Y7L9_9BACT</name>
<proteinExistence type="predicted"/>
<dbReference type="Proteomes" id="UP001236507">
    <property type="component" value="Unassembled WGS sequence"/>
</dbReference>
<dbReference type="RefSeq" id="WP_095164022.1">
    <property type="nucleotide sequence ID" value="NZ_JASHIF010000008.1"/>
</dbReference>
<gene>
    <name evidence="1" type="ORF">QM524_09680</name>
</gene>
<comment type="caution">
    <text evidence="1">The sequence shown here is derived from an EMBL/GenBank/DDBJ whole genome shotgun (WGS) entry which is preliminary data.</text>
</comment>